<dbReference type="SUPFAM" id="SSF55681">
    <property type="entry name" value="Class II aaRS and biotin synthetases"/>
    <property type="match status" value="1"/>
</dbReference>
<dbReference type="GO" id="GO:0004828">
    <property type="term" value="F:serine-tRNA ligase activity"/>
    <property type="evidence" value="ECO:0007669"/>
    <property type="project" value="UniProtKB-EC"/>
</dbReference>
<feature type="binding site" evidence="9">
    <location>
        <begin position="362"/>
        <end position="365"/>
    </location>
    <ligand>
        <name>ATP</name>
        <dbReference type="ChEBI" id="CHEBI:30616"/>
    </ligand>
</feature>
<keyword evidence="2" id="KW-0436">Ligase</keyword>
<sequence length="454" mass="51129">MPIDINSLRVDRGGDPDAVREAQRSRFKADERVDGVLQLDRQWRECITSTRDLQTRLGVLQKEVIAPKKKKQLPCEAEVAEANELRQQLRQLESDAVRLEQERDELLSRLGNYVDASVPVSNDEDHNQVISMWPTHPPETGPMTHDELLWRIGGYNPERGAKVAGSRGYFLEDAGVILNQAILNFGLAFLRKRGYRAVQPPYFMRKDLMGAVAQLSDFNDQLYKVTKGDGADEAGDKYLIATSEQPLCAMHAKEILEEDQLPLRYAGLSTCFRTELGKAGKENRGIFRVHQFEKVEQFCLTAGDLVESTKMHEEMLRCAEEFYQALGIPYRVVNVVSGELNDAAIKKFDLEGWFAGQGQYRELVSCSNCTDFQSRALDVRCKKDKRLQHVHMLNATLVAAGRCICCLLEVYQTPTGVRVPPALVPFMGGLDFLPFVREPSRDPKKATKPVQPGA</sequence>
<feature type="site" description="Important for serine binding" evidence="8">
    <location>
        <position position="396"/>
    </location>
</feature>
<dbReference type="EC" id="6.1.1.11" evidence="1"/>
<feature type="binding site" evidence="8">
    <location>
        <position position="394"/>
    </location>
    <ligand>
        <name>L-serine</name>
        <dbReference type="ChEBI" id="CHEBI:33384"/>
    </ligand>
</feature>
<evidence type="ECO:0000256" key="10">
    <source>
        <dbReference type="SAM" id="Coils"/>
    </source>
</evidence>
<dbReference type="NCBIfam" id="TIGR00414">
    <property type="entry name" value="serS"/>
    <property type="match status" value="1"/>
</dbReference>
<evidence type="ECO:0000313" key="12">
    <source>
        <dbReference type="EMBL" id="CAJ1385421.1"/>
    </source>
</evidence>
<dbReference type="InterPro" id="IPR033729">
    <property type="entry name" value="SerRS_core"/>
</dbReference>
<dbReference type="GO" id="GO:0005524">
    <property type="term" value="F:ATP binding"/>
    <property type="evidence" value="ECO:0007669"/>
    <property type="project" value="UniProtKB-KW"/>
</dbReference>
<dbReference type="PIRSF" id="PIRSF001529">
    <property type="entry name" value="Ser-tRNA-synth_IIa"/>
    <property type="match status" value="1"/>
</dbReference>
<feature type="coiled-coil region" evidence="10">
    <location>
        <begin position="75"/>
        <end position="109"/>
    </location>
</feature>
<dbReference type="SUPFAM" id="SSF46589">
    <property type="entry name" value="tRNA-binding arm"/>
    <property type="match status" value="1"/>
</dbReference>
<dbReference type="PROSITE" id="PS50862">
    <property type="entry name" value="AA_TRNA_LIGASE_II"/>
    <property type="match status" value="1"/>
</dbReference>
<evidence type="ECO:0000256" key="1">
    <source>
        <dbReference type="ARBA" id="ARBA00012840"/>
    </source>
</evidence>
<dbReference type="EMBL" id="CAUJNA010001234">
    <property type="protein sequence ID" value="CAJ1385421.1"/>
    <property type="molecule type" value="Genomic_DNA"/>
</dbReference>
<reference evidence="12" key="1">
    <citation type="submission" date="2023-08" db="EMBL/GenBank/DDBJ databases">
        <authorList>
            <person name="Chen Y."/>
            <person name="Shah S."/>
            <person name="Dougan E. K."/>
            <person name="Thang M."/>
            <person name="Chan C."/>
        </authorList>
    </citation>
    <scope>NUCLEOTIDE SEQUENCE</scope>
</reference>
<dbReference type="Pfam" id="PF00587">
    <property type="entry name" value="tRNA-synt_2b"/>
    <property type="match status" value="1"/>
</dbReference>
<dbReference type="InterPro" id="IPR006195">
    <property type="entry name" value="aa-tRNA-synth_II"/>
</dbReference>
<keyword evidence="4 9" id="KW-0067">ATP-binding</keyword>
<keyword evidence="5" id="KW-0648">Protein biosynthesis</keyword>
<keyword evidence="6" id="KW-0030">Aminoacyl-tRNA synthetase</keyword>
<dbReference type="InterPro" id="IPR010978">
    <property type="entry name" value="tRNA-bd_arm"/>
</dbReference>
<dbReference type="GO" id="GO:0006434">
    <property type="term" value="P:seryl-tRNA aminoacylation"/>
    <property type="evidence" value="ECO:0007669"/>
    <property type="project" value="InterPro"/>
</dbReference>
<keyword evidence="10" id="KW-0175">Coiled coil</keyword>
<dbReference type="PANTHER" id="PTHR11778">
    <property type="entry name" value="SERYL-TRNA SYNTHETASE"/>
    <property type="match status" value="1"/>
</dbReference>
<comment type="caution">
    <text evidence="12">The sequence shown here is derived from an EMBL/GenBank/DDBJ whole genome shotgun (WGS) entry which is preliminary data.</text>
</comment>
<protein>
    <recommendedName>
        <fullName evidence="1">serine--tRNA ligase</fullName>
        <ecNumber evidence="1">6.1.1.11</ecNumber>
    </recommendedName>
    <alternativeName>
        <fullName evidence="7">Seryl-tRNA synthetase</fullName>
    </alternativeName>
</protein>
<dbReference type="InterPro" id="IPR042103">
    <property type="entry name" value="SerRS_1_N_sf"/>
</dbReference>
<feature type="binding site" evidence="8">
    <location>
        <position position="242"/>
    </location>
    <ligand>
        <name>L-serine</name>
        <dbReference type="ChEBI" id="CHEBI:33384"/>
    </ligand>
</feature>
<dbReference type="InterPro" id="IPR002314">
    <property type="entry name" value="aa-tRNA-synt_IIb"/>
</dbReference>
<dbReference type="Proteomes" id="UP001178507">
    <property type="component" value="Unassembled WGS sequence"/>
</dbReference>
<dbReference type="AlphaFoldDB" id="A0AA36IET6"/>
<dbReference type="InterPro" id="IPR002317">
    <property type="entry name" value="Ser-tRNA-ligase_type_1"/>
</dbReference>
<keyword evidence="3" id="KW-0547">Nucleotide-binding</keyword>
<dbReference type="Gene3D" id="3.30.930.10">
    <property type="entry name" value="Bira Bifunctional Protein, Domain 2"/>
    <property type="match status" value="1"/>
</dbReference>
<dbReference type="InterPro" id="IPR045864">
    <property type="entry name" value="aa-tRNA-synth_II/BPL/LPL"/>
</dbReference>
<evidence type="ECO:0000256" key="8">
    <source>
        <dbReference type="PIRSR" id="PIRSR001529-1"/>
    </source>
</evidence>
<evidence type="ECO:0000313" key="13">
    <source>
        <dbReference type="Proteomes" id="UP001178507"/>
    </source>
</evidence>
<name>A0AA36IET6_9DINO</name>
<keyword evidence="13" id="KW-1185">Reference proteome</keyword>
<feature type="binding site" evidence="8">
    <location>
        <position position="273"/>
    </location>
    <ligand>
        <name>L-serine</name>
        <dbReference type="ChEBI" id="CHEBI:33384"/>
    </ligand>
</feature>
<proteinExistence type="predicted"/>
<evidence type="ECO:0000256" key="5">
    <source>
        <dbReference type="ARBA" id="ARBA00022917"/>
    </source>
</evidence>
<feature type="domain" description="Aminoacyl-transfer RNA synthetases class-II family profile" evidence="11">
    <location>
        <begin position="144"/>
        <end position="425"/>
    </location>
</feature>
<dbReference type="Gene3D" id="1.10.287.40">
    <property type="entry name" value="Serine-tRNA synthetase, tRNA binding domain"/>
    <property type="match status" value="1"/>
</dbReference>
<evidence type="ECO:0000256" key="6">
    <source>
        <dbReference type="ARBA" id="ARBA00023146"/>
    </source>
</evidence>
<accession>A0AA36IET6</accession>
<organism evidence="12 13">
    <name type="scientific">Effrenium voratum</name>
    <dbReference type="NCBI Taxonomy" id="2562239"/>
    <lineage>
        <taxon>Eukaryota</taxon>
        <taxon>Sar</taxon>
        <taxon>Alveolata</taxon>
        <taxon>Dinophyceae</taxon>
        <taxon>Suessiales</taxon>
        <taxon>Symbiodiniaceae</taxon>
        <taxon>Effrenium</taxon>
    </lineage>
</organism>
<evidence type="ECO:0000259" key="11">
    <source>
        <dbReference type="PROSITE" id="PS50862"/>
    </source>
</evidence>
<evidence type="ECO:0000256" key="7">
    <source>
        <dbReference type="ARBA" id="ARBA00031113"/>
    </source>
</evidence>
<dbReference type="InterPro" id="IPR015866">
    <property type="entry name" value="Ser-tRNA-synth_1_N"/>
</dbReference>
<dbReference type="Pfam" id="PF02403">
    <property type="entry name" value="Seryl_tRNA_N"/>
    <property type="match status" value="1"/>
</dbReference>
<dbReference type="CDD" id="cd00770">
    <property type="entry name" value="SerRS_core"/>
    <property type="match status" value="1"/>
</dbReference>
<dbReference type="PRINTS" id="PR00981">
    <property type="entry name" value="TRNASYNTHSER"/>
</dbReference>
<feature type="binding site" evidence="9">
    <location>
        <begin position="273"/>
        <end position="275"/>
    </location>
    <ligand>
        <name>ATP</name>
        <dbReference type="ChEBI" id="CHEBI:30616"/>
    </ligand>
</feature>
<gene>
    <name evidence="12" type="ORF">EVOR1521_LOCUS12028</name>
</gene>
<evidence type="ECO:0000256" key="9">
    <source>
        <dbReference type="PIRSR" id="PIRSR001529-2"/>
    </source>
</evidence>
<evidence type="ECO:0000256" key="2">
    <source>
        <dbReference type="ARBA" id="ARBA00022598"/>
    </source>
</evidence>
<evidence type="ECO:0000256" key="4">
    <source>
        <dbReference type="ARBA" id="ARBA00022840"/>
    </source>
</evidence>
<feature type="binding site" evidence="9">
    <location>
        <begin position="289"/>
        <end position="292"/>
    </location>
    <ligand>
        <name>ATP</name>
        <dbReference type="ChEBI" id="CHEBI:30616"/>
    </ligand>
</feature>
<feature type="binding site" evidence="8">
    <location>
        <position position="296"/>
    </location>
    <ligand>
        <name>L-serine</name>
        <dbReference type="ChEBI" id="CHEBI:33384"/>
    </ligand>
</feature>
<evidence type="ECO:0000256" key="3">
    <source>
        <dbReference type="ARBA" id="ARBA00022741"/>
    </source>
</evidence>